<name>A0A183H744_9BILA</name>
<organism evidence="3">
    <name type="scientific">Onchocerca flexuosa</name>
    <dbReference type="NCBI Taxonomy" id="387005"/>
    <lineage>
        <taxon>Eukaryota</taxon>
        <taxon>Metazoa</taxon>
        <taxon>Ecdysozoa</taxon>
        <taxon>Nematoda</taxon>
        <taxon>Chromadorea</taxon>
        <taxon>Rhabditida</taxon>
        <taxon>Spirurina</taxon>
        <taxon>Spiruromorpha</taxon>
        <taxon>Filarioidea</taxon>
        <taxon>Onchocercidae</taxon>
        <taxon>Onchocerca</taxon>
    </lineage>
</organism>
<dbReference type="AlphaFoldDB" id="A0A183H744"/>
<gene>
    <name evidence="1" type="ORF">OFLC_LOCUS3306</name>
</gene>
<reference evidence="3" key="1">
    <citation type="submission" date="2016-06" db="UniProtKB">
        <authorList>
            <consortium name="WormBaseParasite"/>
        </authorList>
    </citation>
    <scope>IDENTIFICATION</scope>
</reference>
<evidence type="ECO:0000313" key="1">
    <source>
        <dbReference type="EMBL" id="VDO36046.1"/>
    </source>
</evidence>
<accession>A0A183H744</accession>
<dbReference type="EMBL" id="UZAJ01002175">
    <property type="protein sequence ID" value="VDO36046.1"/>
    <property type="molecule type" value="Genomic_DNA"/>
</dbReference>
<dbReference type="Proteomes" id="UP000267606">
    <property type="component" value="Unassembled WGS sequence"/>
</dbReference>
<proteinExistence type="predicted"/>
<sequence length="90" mass="10250">MTIPDFTKDLYRYEKQLLNNKLHMIITNARNCKVATTQTSSSNDMILVDGSNHKSSLIEERIINLLNSQDSQLSVDRIADLVMQKLGILK</sequence>
<reference evidence="1 2" key="2">
    <citation type="submission" date="2018-11" db="EMBL/GenBank/DDBJ databases">
        <authorList>
            <consortium name="Pathogen Informatics"/>
        </authorList>
    </citation>
    <scope>NUCLEOTIDE SEQUENCE [LARGE SCALE GENOMIC DNA]</scope>
</reference>
<evidence type="ECO:0000313" key="3">
    <source>
        <dbReference type="WBParaSite" id="OFLC_0000330501-mRNA-1"/>
    </source>
</evidence>
<protein>
    <submittedName>
        <fullName evidence="1 3">Uncharacterized protein</fullName>
    </submittedName>
</protein>
<evidence type="ECO:0000313" key="2">
    <source>
        <dbReference type="Proteomes" id="UP000267606"/>
    </source>
</evidence>
<keyword evidence="2" id="KW-1185">Reference proteome</keyword>
<dbReference type="WBParaSite" id="OFLC_0000330501-mRNA-1">
    <property type="protein sequence ID" value="OFLC_0000330501-mRNA-1"/>
    <property type="gene ID" value="OFLC_0000330501"/>
</dbReference>